<feature type="compositionally biased region" description="Low complexity" evidence="3">
    <location>
        <begin position="13"/>
        <end position="23"/>
    </location>
</feature>
<gene>
    <name evidence="6" type="ORF">FSCOSCO3_A008531</name>
</gene>
<dbReference type="PANTHER" id="PTHR21669:SF42">
    <property type="entry name" value="SI:CH211-175L6.9 PROTEIN"/>
    <property type="match status" value="1"/>
</dbReference>
<feature type="region of interest" description="Disordered" evidence="3">
    <location>
        <begin position="555"/>
        <end position="577"/>
    </location>
</feature>
<feature type="region of interest" description="Disordered" evidence="3">
    <location>
        <begin position="1"/>
        <end position="94"/>
    </location>
</feature>
<evidence type="ECO:0000256" key="3">
    <source>
        <dbReference type="SAM" id="MobiDB-lite"/>
    </source>
</evidence>
<protein>
    <submittedName>
        <fullName evidence="6">Ubinuclein-2b</fullName>
    </submittedName>
</protein>
<feature type="region of interest" description="Disordered" evidence="3">
    <location>
        <begin position="668"/>
        <end position="704"/>
    </location>
</feature>
<feature type="compositionally biased region" description="Polar residues" evidence="3">
    <location>
        <begin position="761"/>
        <end position="773"/>
    </location>
</feature>
<feature type="region of interest" description="Disordered" evidence="3">
    <location>
        <begin position="998"/>
        <end position="1053"/>
    </location>
</feature>
<dbReference type="PANTHER" id="PTHR21669">
    <property type="entry name" value="CAPZ-INTERACTING PROTEIN AND RELATED PROTEINS"/>
    <property type="match status" value="1"/>
</dbReference>
<dbReference type="Pfam" id="PF08729">
    <property type="entry name" value="HUN"/>
    <property type="match status" value="1"/>
</dbReference>
<feature type="compositionally biased region" description="Gly residues" evidence="3">
    <location>
        <begin position="41"/>
        <end position="63"/>
    </location>
</feature>
<feature type="region of interest" description="Disordered" evidence="3">
    <location>
        <begin position="238"/>
        <end position="263"/>
    </location>
</feature>
<evidence type="ECO:0000256" key="1">
    <source>
        <dbReference type="ARBA" id="ARBA00009911"/>
    </source>
</evidence>
<feature type="domain" description="Ubinuclein middle" evidence="5">
    <location>
        <begin position="434"/>
        <end position="643"/>
    </location>
</feature>
<evidence type="ECO:0000313" key="7">
    <source>
        <dbReference type="Proteomes" id="UP001314229"/>
    </source>
</evidence>
<dbReference type="Pfam" id="PF14075">
    <property type="entry name" value="UBN_AB"/>
    <property type="match status" value="1"/>
</dbReference>
<name>A0AAV1NNF9_SCOSC</name>
<keyword evidence="7" id="KW-1185">Reference proteome</keyword>
<dbReference type="EMBL" id="CAWUFR010000044">
    <property type="protein sequence ID" value="CAK6960329.1"/>
    <property type="molecule type" value="Genomic_DNA"/>
</dbReference>
<feature type="compositionally biased region" description="Pro residues" evidence="3">
    <location>
        <begin position="429"/>
        <end position="438"/>
    </location>
</feature>
<feature type="compositionally biased region" description="Low complexity" evidence="3">
    <location>
        <begin position="678"/>
        <end position="690"/>
    </location>
</feature>
<evidence type="ECO:0000259" key="5">
    <source>
        <dbReference type="Pfam" id="PF14075"/>
    </source>
</evidence>
<feature type="compositionally biased region" description="Pro residues" evidence="3">
    <location>
        <begin position="847"/>
        <end position="858"/>
    </location>
</feature>
<evidence type="ECO:0000313" key="6">
    <source>
        <dbReference type="EMBL" id="CAK6960329.1"/>
    </source>
</evidence>
<feature type="region of interest" description="Disordered" evidence="3">
    <location>
        <begin position="396"/>
        <end position="441"/>
    </location>
</feature>
<feature type="region of interest" description="Disordered" evidence="3">
    <location>
        <begin position="1066"/>
        <end position="1100"/>
    </location>
</feature>
<feature type="domain" description="Hpc2-related" evidence="4">
    <location>
        <begin position="156"/>
        <end position="207"/>
    </location>
</feature>
<feature type="region of interest" description="Disordered" evidence="3">
    <location>
        <begin position="734"/>
        <end position="804"/>
    </location>
</feature>
<organism evidence="6 7">
    <name type="scientific">Scomber scombrus</name>
    <name type="common">Atlantic mackerel</name>
    <name type="synonym">Scomber vernalis</name>
    <dbReference type="NCBI Taxonomy" id="13677"/>
    <lineage>
        <taxon>Eukaryota</taxon>
        <taxon>Metazoa</taxon>
        <taxon>Chordata</taxon>
        <taxon>Craniata</taxon>
        <taxon>Vertebrata</taxon>
        <taxon>Euteleostomi</taxon>
        <taxon>Actinopterygii</taxon>
        <taxon>Neopterygii</taxon>
        <taxon>Teleostei</taxon>
        <taxon>Neoteleostei</taxon>
        <taxon>Acanthomorphata</taxon>
        <taxon>Pelagiaria</taxon>
        <taxon>Scombriformes</taxon>
        <taxon>Scombridae</taxon>
        <taxon>Scomber</taxon>
    </lineage>
</organism>
<comment type="similarity">
    <text evidence="1">Belongs to the ubinuclein family.</text>
</comment>
<feature type="compositionally biased region" description="Low complexity" evidence="3">
    <location>
        <begin position="1029"/>
        <end position="1047"/>
    </location>
</feature>
<feature type="compositionally biased region" description="Low complexity" evidence="3">
    <location>
        <begin position="774"/>
        <end position="804"/>
    </location>
</feature>
<feature type="region of interest" description="Disordered" evidence="3">
    <location>
        <begin position="109"/>
        <end position="136"/>
    </location>
</feature>
<sequence length="1201" mass="127865">MAEPRKVPFVTISSFSTSPPASESSKKRRREDEAVDITFGKDGGGGGGGGSTVATGSGGGGGSLLDAAESGETKPTVRLNLPLSEPSERGSSEFSYSELVNSTISQVKHASSTVPKGLTPLLDPNDPFADDEKERREVEAMAKKFESKYGGPVKKKKKDRMQDLIDIGYGYDETDPFIDNSEAYDELVPASLTTKHGGFYINTGTLQFRAASDSEGESASAENNHFKKMKDGEERVIKKRRKKQDSGILEDKKPRKNKVPKAGVSAMNVHRPEKKKRKKLMKDSLHLANMLRRFTREKEEMRKRNIAAGLQRPAAGLQRPAAGLQRPAAGLQRPNAKVPSANSALLNTHAKATTATAGNECTMADLSTDPAVMSLLGSANNDMLQDMMGDLDFAMLDSPQPSSPAQGENGSFGMGQKLGAGRVSQGNLLPPPPLPSGLPGPLTKRIEDLRAASRLFDEEGRKKFFTLDMNNILLDIELQVQEQPMEVRSAVYCHLEAFVPCNKEALLKRLKKLSLNIQDDRLRTPLLKLKLAVCSVMPEQIARYNMDCIAKVAKQQSEEGEKNGSEDDDEEKPGKRVMGPRKKFVWDDKLRSLLCNLVRVKLSCYELEGKNSLSLEDYLKAFMETEVKPLWPKGWMQARMLFKESIMAHGHLTGYTAKKKMVATPKAKPKEAVWVQRPTPSTGATPSPASQVAKRPPQSTSEPICIDSLDEDLTAPSLDSISQALAILGNAAKGLAQGDNPPSPEGSNTTTPAPPLHPSPLIQQQKRNSVSTLSSSTPHYISTSSSSSTSLSRPPSITSSPLSSVRVDGMGVLKGTAQVHRHSVLNTHRPVGVAKVNMPASTLASKPRPPPTASPLVPPGSKMGVSTTPSGLLKGNSNNNKANSGDTLIITSPQSRPHMLQSSVHMTPKTFQAARLTQTPQSKSSPSLSQSLTVVQQSNFITPMHATLTKSTHSSIPPIIKLSPRAPNPIVTATTSPSISQTPRSQATPTIHQYSAKSPAGFRPPFSGAHGGATKPGQGSYTPPGVQKTLSNNSTTNTSLINTSSISKHSGSSACLTTASVNAGQRQRAVGGTPQGAKPIVSVPSPSVSSQLPQVSTAGSSSLLSSAPSLPLGFGMLGGLVPVSLPFQFPPLLNLPPLGTAGSSTAASGSVASSNATFSTLTQNLYKSLQSGSQIAVPPHLQLAFSDVSQSQGGDAKRKTL</sequence>
<dbReference type="InterPro" id="IPR026947">
    <property type="entry name" value="UBN_middle_dom"/>
</dbReference>
<evidence type="ECO:0000259" key="4">
    <source>
        <dbReference type="Pfam" id="PF08729"/>
    </source>
</evidence>
<evidence type="ECO:0000256" key="2">
    <source>
        <dbReference type="ARBA" id="ARBA00022553"/>
    </source>
</evidence>
<reference evidence="6 7" key="1">
    <citation type="submission" date="2024-01" db="EMBL/GenBank/DDBJ databases">
        <authorList>
            <person name="Alioto T."/>
            <person name="Alioto T."/>
            <person name="Gomez Garrido J."/>
        </authorList>
    </citation>
    <scope>NUCLEOTIDE SEQUENCE [LARGE SCALE GENOMIC DNA]</scope>
</reference>
<feature type="region of interest" description="Disordered" evidence="3">
    <location>
        <begin position="841"/>
        <end position="865"/>
    </location>
</feature>
<dbReference type="GO" id="GO:0005634">
    <property type="term" value="C:nucleus"/>
    <property type="evidence" value="ECO:0007669"/>
    <property type="project" value="TreeGrafter"/>
</dbReference>
<dbReference type="Proteomes" id="UP001314229">
    <property type="component" value="Unassembled WGS sequence"/>
</dbReference>
<feature type="compositionally biased region" description="Basic and acidic residues" evidence="3">
    <location>
        <begin position="556"/>
        <end position="565"/>
    </location>
</feature>
<comment type="caution">
    <text evidence="6">The sequence shown here is derived from an EMBL/GenBank/DDBJ whole genome shotgun (WGS) entry which is preliminary data.</text>
</comment>
<dbReference type="GO" id="GO:0006325">
    <property type="term" value="P:chromatin organization"/>
    <property type="evidence" value="ECO:0007669"/>
    <property type="project" value="TreeGrafter"/>
</dbReference>
<dbReference type="AlphaFoldDB" id="A0AAV1NNF9"/>
<accession>A0AAV1NNF9</accession>
<keyword evidence="2" id="KW-0597">Phosphoprotein</keyword>
<dbReference type="InterPro" id="IPR014840">
    <property type="entry name" value="HRD"/>
</dbReference>
<proteinExistence type="inferred from homology"/>
<feature type="compositionally biased region" description="Polar residues" evidence="3">
    <location>
        <begin position="399"/>
        <end position="409"/>
    </location>
</feature>
<feature type="compositionally biased region" description="Low complexity" evidence="3">
    <location>
        <begin position="1079"/>
        <end position="1100"/>
    </location>
</feature>